<dbReference type="InterPro" id="IPR014284">
    <property type="entry name" value="RNA_pol_sigma-70_dom"/>
</dbReference>
<dbReference type="PANTHER" id="PTHR43133:SF62">
    <property type="entry name" value="RNA POLYMERASE SIGMA FACTOR SIGZ"/>
    <property type="match status" value="1"/>
</dbReference>
<evidence type="ECO:0000256" key="1">
    <source>
        <dbReference type="ARBA" id="ARBA00010641"/>
    </source>
</evidence>
<dbReference type="InterPro" id="IPR013325">
    <property type="entry name" value="RNA_pol_sigma_r2"/>
</dbReference>
<dbReference type="InterPro" id="IPR036388">
    <property type="entry name" value="WH-like_DNA-bd_sf"/>
</dbReference>
<evidence type="ECO:0000256" key="3">
    <source>
        <dbReference type="ARBA" id="ARBA00023082"/>
    </source>
</evidence>
<protein>
    <submittedName>
        <fullName evidence="6">Sigma-70 family RNA polymerase sigma factor</fullName>
    </submittedName>
</protein>
<sequence>MSPLDQLWRLHADDVRRFLLRRVRSAEDADDLLQEVFLRAVRTPPEQPGPAWLYTVARRVLIDHYRRASQRREVAVPAVPDGVGQFDASIEDDQAGERAASCAAGMLGSLPDDQANALRIVDMDASTHQAAALSAGVSVSGMKSRVQRGRTKLRTLVEGCCHVERDARGAVLEIAPCPGECSCACKESGRDGAHDPHTAPA</sequence>
<dbReference type="InterPro" id="IPR013324">
    <property type="entry name" value="RNA_pol_sigma_r3/r4-like"/>
</dbReference>
<name>A0ABV6QMY8_9ACTN</name>
<feature type="domain" description="RNA polymerase sigma-70 region 2" evidence="5">
    <location>
        <begin position="7"/>
        <end position="69"/>
    </location>
</feature>
<keyword evidence="2" id="KW-0805">Transcription regulation</keyword>
<evidence type="ECO:0000259" key="5">
    <source>
        <dbReference type="Pfam" id="PF04542"/>
    </source>
</evidence>
<dbReference type="InterPro" id="IPR007627">
    <property type="entry name" value="RNA_pol_sigma70_r2"/>
</dbReference>
<keyword evidence="3" id="KW-0731">Sigma factor</keyword>
<dbReference type="EMBL" id="JBHLTC010000020">
    <property type="protein sequence ID" value="MFC0626007.1"/>
    <property type="molecule type" value="Genomic_DNA"/>
</dbReference>
<evidence type="ECO:0000256" key="4">
    <source>
        <dbReference type="ARBA" id="ARBA00023163"/>
    </source>
</evidence>
<dbReference type="SUPFAM" id="SSF88659">
    <property type="entry name" value="Sigma3 and sigma4 domains of RNA polymerase sigma factors"/>
    <property type="match status" value="1"/>
</dbReference>
<organism evidence="6 7">
    <name type="scientific">Kribbella deserti</name>
    <dbReference type="NCBI Taxonomy" id="1926257"/>
    <lineage>
        <taxon>Bacteria</taxon>
        <taxon>Bacillati</taxon>
        <taxon>Actinomycetota</taxon>
        <taxon>Actinomycetes</taxon>
        <taxon>Propionibacteriales</taxon>
        <taxon>Kribbellaceae</taxon>
        <taxon>Kribbella</taxon>
    </lineage>
</organism>
<dbReference type="NCBIfam" id="TIGR02937">
    <property type="entry name" value="sigma70-ECF"/>
    <property type="match status" value="1"/>
</dbReference>
<accession>A0ABV6QMY8</accession>
<dbReference type="Gene3D" id="1.10.10.10">
    <property type="entry name" value="Winged helix-like DNA-binding domain superfamily/Winged helix DNA-binding domain"/>
    <property type="match status" value="1"/>
</dbReference>
<comment type="caution">
    <text evidence="6">The sequence shown here is derived from an EMBL/GenBank/DDBJ whole genome shotgun (WGS) entry which is preliminary data.</text>
</comment>
<dbReference type="Gene3D" id="1.10.1740.10">
    <property type="match status" value="1"/>
</dbReference>
<dbReference type="PANTHER" id="PTHR43133">
    <property type="entry name" value="RNA POLYMERASE ECF-TYPE SIGMA FACTO"/>
    <property type="match status" value="1"/>
</dbReference>
<dbReference type="InterPro" id="IPR039425">
    <property type="entry name" value="RNA_pol_sigma-70-like"/>
</dbReference>
<keyword evidence="4" id="KW-0804">Transcription</keyword>
<evidence type="ECO:0000256" key="2">
    <source>
        <dbReference type="ARBA" id="ARBA00023015"/>
    </source>
</evidence>
<dbReference type="RefSeq" id="WP_380049026.1">
    <property type="nucleotide sequence ID" value="NZ_JBHLTC010000020.1"/>
</dbReference>
<dbReference type="Pfam" id="PF04542">
    <property type="entry name" value="Sigma70_r2"/>
    <property type="match status" value="1"/>
</dbReference>
<keyword evidence="7" id="KW-1185">Reference proteome</keyword>
<dbReference type="Proteomes" id="UP001589890">
    <property type="component" value="Unassembled WGS sequence"/>
</dbReference>
<proteinExistence type="inferred from homology"/>
<comment type="similarity">
    <text evidence="1">Belongs to the sigma-70 factor family. ECF subfamily.</text>
</comment>
<reference evidence="6 7" key="1">
    <citation type="submission" date="2024-09" db="EMBL/GenBank/DDBJ databases">
        <authorList>
            <person name="Sun Q."/>
            <person name="Mori K."/>
        </authorList>
    </citation>
    <scope>NUCLEOTIDE SEQUENCE [LARGE SCALE GENOMIC DNA]</scope>
    <source>
        <strain evidence="6 7">CGMCC 1.15906</strain>
    </source>
</reference>
<dbReference type="SUPFAM" id="SSF88946">
    <property type="entry name" value="Sigma2 domain of RNA polymerase sigma factors"/>
    <property type="match status" value="1"/>
</dbReference>
<evidence type="ECO:0000313" key="7">
    <source>
        <dbReference type="Proteomes" id="UP001589890"/>
    </source>
</evidence>
<evidence type="ECO:0000313" key="6">
    <source>
        <dbReference type="EMBL" id="MFC0626007.1"/>
    </source>
</evidence>
<gene>
    <name evidence="6" type="ORF">ACFFGN_18150</name>
</gene>